<dbReference type="PROSITE" id="PS50125">
    <property type="entry name" value="GUANYLATE_CYCLASE_2"/>
    <property type="match status" value="1"/>
</dbReference>
<dbReference type="AlphaFoldDB" id="A0A806KDG6"/>
<feature type="transmembrane region" description="Helical" evidence="1">
    <location>
        <begin position="462"/>
        <end position="486"/>
    </location>
</feature>
<dbReference type="InterPro" id="IPR001054">
    <property type="entry name" value="A/G_cyclase"/>
</dbReference>
<evidence type="ECO:0000313" key="3">
    <source>
        <dbReference type="EMBL" id="AGS52635.1"/>
    </source>
</evidence>
<keyword evidence="3" id="KW-0456">Lyase</keyword>
<protein>
    <submittedName>
        <fullName evidence="3">Adenylate cyclase</fullName>
        <ecNumber evidence="3">4.6.1.1</ecNumber>
    </submittedName>
</protein>
<dbReference type="InterPro" id="IPR050697">
    <property type="entry name" value="Adenylyl/Guanylyl_Cyclase_3/4"/>
</dbReference>
<organism evidence="3">
    <name type="scientific">uncultured bacterium contig00043</name>
    <dbReference type="NCBI Taxonomy" id="1181530"/>
    <lineage>
        <taxon>Bacteria</taxon>
        <taxon>environmental samples</taxon>
    </lineage>
</organism>
<dbReference type="GO" id="GO:0006171">
    <property type="term" value="P:cAMP biosynthetic process"/>
    <property type="evidence" value="ECO:0007669"/>
    <property type="project" value="TreeGrafter"/>
</dbReference>
<dbReference type="GO" id="GO:0035556">
    <property type="term" value="P:intracellular signal transduction"/>
    <property type="evidence" value="ECO:0007669"/>
    <property type="project" value="InterPro"/>
</dbReference>
<dbReference type="PANTHER" id="PTHR43081">
    <property type="entry name" value="ADENYLATE CYCLASE, TERMINAL-DIFFERENTIATION SPECIFIC-RELATED"/>
    <property type="match status" value="1"/>
</dbReference>
<dbReference type="InterPro" id="IPR029787">
    <property type="entry name" value="Nucleotide_cyclase"/>
</dbReference>
<accession>A0A806KDG6</accession>
<feature type="domain" description="Guanylate cyclase" evidence="2">
    <location>
        <begin position="528"/>
        <end position="682"/>
    </location>
</feature>
<feature type="transmembrane region" description="Helical" evidence="1">
    <location>
        <begin position="412"/>
        <end position="430"/>
    </location>
</feature>
<dbReference type="Pfam" id="PF05226">
    <property type="entry name" value="CHASE2"/>
    <property type="match status" value="1"/>
</dbReference>
<dbReference type="Gene3D" id="3.30.70.1230">
    <property type="entry name" value="Nucleotide cyclase"/>
    <property type="match status" value="1"/>
</dbReference>
<dbReference type="EMBL" id="JQ844203">
    <property type="protein sequence ID" value="AGS52635.1"/>
    <property type="molecule type" value="Genomic_DNA"/>
</dbReference>
<dbReference type="InterPro" id="IPR007890">
    <property type="entry name" value="CHASE2"/>
</dbReference>
<evidence type="ECO:0000256" key="1">
    <source>
        <dbReference type="SAM" id="Phobius"/>
    </source>
</evidence>
<proteinExistence type="predicted"/>
<keyword evidence="1" id="KW-1133">Transmembrane helix</keyword>
<dbReference type="CDD" id="cd07302">
    <property type="entry name" value="CHD"/>
    <property type="match status" value="1"/>
</dbReference>
<keyword evidence="1" id="KW-0472">Membrane</keyword>
<sequence length="809" mass="90760">MAKKNKEKKLKLKKYHIAAIITVVVFLAISGMHALGVFHFLEYKSYDFRVKLTANLTRPSDDIIVILLTQNCLDWAQKEKGWGWPWPRQAYAEVVDYMNHGNAASVAFDVLFSEPSVYRNARQDEIIDNMVKNLEIVQTDMGEEGNARRGEDAPRRRTNSIFMNIFNDLHSLSAREDDASFVKASQEYGKLIQAVFFSTQTGSAKYWPSNLEKPFFSPENFGSMLDNFNIGHDLGLNVGAQFPIEELREAAAALGSVTGKPDSDGIIRRLKLFTSFDGKNVPSLAAAQLMVAGQEQGIRYNEETSALEWGYYTIPVDKNGNTLLRYRGELDRYHIYNASDILKSSDALKNGDEPLLSPENFEDAYIFFGFYAPGLFDIFSTPINSVYPGMGCHITMLDNMLQGDFIRESAQIINLIILFVIVTLVVLLTMFSNRISLYVSGTIFITIVIILVSFGAYHWNGIWIPMITFIAGTLAAFISVTLYNYATEGSQKRFIKAAFSQYLSPKVVDQLILDPSQLKLGGEKREMTAIFTDIRGFSTFSEALGDPAKLVELLNFYLTRMSDIVLDNQGTIDKYEGDAIIAFFGAPIYMANHAALACRAAIGMKKAEPKINREAIENGLVTREVLEAMFRKGLTKGVDDPCQIFTRVGLNTGDMVVGNMGTPNKMDYTIMGNAVNLAARLEGINKQYHTGGILISEYTRPHIGDEFVVRPLSRVRVVGINTPLRLYELLDVASDAPPELFEMVKSWEEGFALYEKKDFSEAHKIFQSVHQNNDNDNAAKMYASRCKKYMETPPDEKAWDNGVDNLTEK</sequence>
<dbReference type="EC" id="4.6.1.1" evidence="3"/>
<reference evidence="3" key="1">
    <citation type="submission" date="2012-03" db="EMBL/GenBank/DDBJ databases">
        <title>Functional metagenomics reveals considerable lignocellulase gene clusters in the gut microbiome of a wood-feeding higher termite.</title>
        <authorList>
            <person name="Liu N."/>
        </authorList>
    </citation>
    <scope>NUCLEOTIDE SEQUENCE</scope>
</reference>
<dbReference type="SUPFAM" id="SSF55073">
    <property type="entry name" value="Nucleotide cyclase"/>
    <property type="match status" value="1"/>
</dbReference>
<name>A0A806KDG6_9BACT</name>
<keyword evidence="1" id="KW-0812">Transmembrane</keyword>
<feature type="transmembrane region" description="Helical" evidence="1">
    <location>
        <begin position="437"/>
        <end position="456"/>
    </location>
</feature>
<feature type="transmembrane region" description="Helical" evidence="1">
    <location>
        <begin position="20"/>
        <end position="41"/>
    </location>
</feature>
<dbReference type="SMART" id="SM00044">
    <property type="entry name" value="CYCc"/>
    <property type="match status" value="1"/>
</dbReference>
<dbReference type="PANTHER" id="PTHR43081:SF1">
    <property type="entry name" value="ADENYLATE CYCLASE, TERMINAL-DIFFERENTIATION SPECIFIC"/>
    <property type="match status" value="1"/>
</dbReference>
<evidence type="ECO:0000259" key="2">
    <source>
        <dbReference type="PROSITE" id="PS50125"/>
    </source>
</evidence>
<dbReference type="SMART" id="SM01080">
    <property type="entry name" value="CHASE2"/>
    <property type="match status" value="1"/>
</dbReference>
<dbReference type="GO" id="GO:0004016">
    <property type="term" value="F:adenylate cyclase activity"/>
    <property type="evidence" value="ECO:0007669"/>
    <property type="project" value="UniProtKB-EC"/>
</dbReference>
<dbReference type="Pfam" id="PF00211">
    <property type="entry name" value="Guanylate_cyc"/>
    <property type="match status" value="1"/>
</dbReference>